<accession>A0A2K9Z2W8</accession>
<organism evidence="2 3">
    <name type="scientific">Rhizobium leguminosarum</name>
    <dbReference type="NCBI Taxonomy" id="384"/>
    <lineage>
        <taxon>Bacteria</taxon>
        <taxon>Pseudomonadati</taxon>
        <taxon>Pseudomonadota</taxon>
        <taxon>Alphaproteobacteria</taxon>
        <taxon>Hyphomicrobiales</taxon>
        <taxon>Rhizobiaceae</taxon>
        <taxon>Rhizobium/Agrobacterium group</taxon>
        <taxon>Rhizobium</taxon>
    </lineage>
</organism>
<dbReference type="InterPro" id="IPR016163">
    <property type="entry name" value="Ald_DH_C"/>
</dbReference>
<proteinExistence type="predicted"/>
<dbReference type="Gene3D" id="3.40.309.10">
    <property type="entry name" value="Aldehyde Dehydrogenase, Chain A, domain 2"/>
    <property type="match status" value="1"/>
</dbReference>
<dbReference type="InterPro" id="IPR015590">
    <property type="entry name" value="Aldehyde_DH_dom"/>
</dbReference>
<evidence type="ECO:0000259" key="1">
    <source>
        <dbReference type="Pfam" id="PF00171"/>
    </source>
</evidence>
<dbReference type="InterPro" id="IPR016161">
    <property type="entry name" value="Ald_DH/histidinol_DH"/>
</dbReference>
<evidence type="ECO:0000313" key="3">
    <source>
        <dbReference type="Proteomes" id="UP000238523"/>
    </source>
</evidence>
<dbReference type="SUPFAM" id="SSF53720">
    <property type="entry name" value="ALDH-like"/>
    <property type="match status" value="1"/>
</dbReference>
<dbReference type="GO" id="GO:0016620">
    <property type="term" value="F:oxidoreductase activity, acting on the aldehyde or oxo group of donors, NAD or NADP as acceptor"/>
    <property type="evidence" value="ECO:0007669"/>
    <property type="project" value="InterPro"/>
</dbReference>
<evidence type="ECO:0000313" key="2">
    <source>
        <dbReference type="EMBL" id="AUW42575.1"/>
    </source>
</evidence>
<reference evidence="2 3" key="1">
    <citation type="submission" date="2017-11" db="EMBL/GenBank/DDBJ databases">
        <title>Complete genome of Rhizobium leguminosarum Norway, an ineffective micro-symbiont.</title>
        <authorList>
            <person name="Hoffrichter A."/>
            <person name="Liang J."/>
            <person name="Brachmann A."/>
            <person name="Marin M."/>
        </authorList>
    </citation>
    <scope>NUCLEOTIDE SEQUENCE [LARGE SCALE GENOMIC DNA]</scope>
    <source>
        <strain evidence="2 3">Norway</strain>
    </source>
</reference>
<dbReference type="EMBL" id="CP025012">
    <property type="protein sequence ID" value="AUW42575.1"/>
    <property type="molecule type" value="Genomic_DNA"/>
</dbReference>
<feature type="domain" description="Aldehyde dehydrogenase" evidence="1">
    <location>
        <begin position="1"/>
        <end position="49"/>
    </location>
</feature>
<name>A0A2K9Z2W8_RHILE</name>
<dbReference type="Proteomes" id="UP000238523">
    <property type="component" value="Chromosome"/>
</dbReference>
<dbReference type="Pfam" id="PF00171">
    <property type="entry name" value="Aldedh"/>
    <property type="match status" value="1"/>
</dbReference>
<gene>
    <name evidence="2" type="ORF">CUJ84_Chr002212</name>
</gene>
<sequence length="56" mass="6335">MGPVVTGEHKRKVESYIQMAIDEGADVVIDGRSIGLTDCEKGFFLWPTLSIKRQRR</sequence>
<protein>
    <recommendedName>
        <fullName evidence="1">Aldehyde dehydrogenase domain-containing protein</fullName>
    </recommendedName>
</protein>
<dbReference type="AlphaFoldDB" id="A0A2K9Z2W8"/>